<comment type="caution">
    <text evidence="1">The sequence shown here is derived from an EMBL/GenBank/DDBJ whole genome shotgun (WGS) entry which is preliminary data.</text>
</comment>
<protein>
    <recommendedName>
        <fullName evidence="3">Spo0E like sporulation regulatory protein</fullName>
    </recommendedName>
</protein>
<sequence>MFYLPYNLEEEIENFRSLLIECALSMGFTHPKTVEVSQELDELMNIQQLNPNH</sequence>
<evidence type="ECO:0000313" key="2">
    <source>
        <dbReference type="Proteomes" id="UP000674416"/>
    </source>
</evidence>
<gene>
    <name evidence="1" type="ORF">JOC74_002823</name>
</gene>
<reference evidence="1 2" key="1">
    <citation type="submission" date="2021-01" db="EMBL/GenBank/DDBJ databases">
        <title>Genomic Encyclopedia of Type Strains, Phase IV (KMG-IV): sequencing the most valuable type-strain genomes for metagenomic binning, comparative biology and taxonomic classification.</title>
        <authorList>
            <person name="Goeker M."/>
        </authorList>
    </citation>
    <scope>NUCLEOTIDE SEQUENCE [LARGE SCALE GENOMIC DNA]</scope>
    <source>
        <strain evidence="1 2">DSM 103394</strain>
    </source>
</reference>
<dbReference type="RefSeq" id="WP_082364199.1">
    <property type="nucleotide sequence ID" value="NZ_JAFDST010000003.1"/>
</dbReference>
<dbReference type="InterPro" id="IPR018540">
    <property type="entry name" value="Spo0E-like"/>
</dbReference>
<dbReference type="Proteomes" id="UP000674416">
    <property type="component" value="Unassembled WGS sequence"/>
</dbReference>
<dbReference type="InterPro" id="IPR037208">
    <property type="entry name" value="Spo0E-like_sf"/>
</dbReference>
<proteinExistence type="predicted"/>
<dbReference type="EMBL" id="JAFDST010000003">
    <property type="protein sequence ID" value="MBP1082320.1"/>
    <property type="molecule type" value="Genomic_DNA"/>
</dbReference>
<evidence type="ECO:0008006" key="3">
    <source>
        <dbReference type="Google" id="ProtNLM"/>
    </source>
</evidence>
<keyword evidence="2" id="KW-1185">Reference proteome</keyword>
<organism evidence="1 2">
    <name type="scientific">Bacillus capparidis</name>
    <dbReference type="NCBI Taxonomy" id="1840411"/>
    <lineage>
        <taxon>Bacteria</taxon>
        <taxon>Bacillati</taxon>
        <taxon>Bacillota</taxon>
        <taxon>Bacilli</taxon>
        <taxon>Bacillales</taxon>
        <taxon>Bacillaceae</taxon>
        <taxon>Bacillus</taxon>
    </lineage>
</organism>
<accession>A0ABS4CY76</accession>
<dbReference type="Pfam" id="PF09388">
    <property type="entry name" value="SpoOE-like"/>
    <property type="match status" value="1"/>
</dbReference>
<name>A0ABS4CY76_9BACI</name>
<dbReference type="SUPFAM" id="SSF140500">
    <property type="entry name" value="BAS1536-like"/>
    <property type="match status" value="1"/>
</dbReference>
<dbReference type="Gene3D" id="4.10.280.10">
    <property type="entry name" value="Helix-loop-helix DNA-binding domain"/>
    <property type="match status" value="1"/>
</dbReference>
<evidence type="ECO:0000313" key="1">
    <source>
        <dbReference type="EMBL" id="MBP1082320.1"/>
    </source>
</evidence>
<dbReference type="InterPro" id="IPR036638">
    <property type="entry name" value="HLH_DNA-bd_sf"/>
</dbReference>